<dbReference type="SUPFAM" id="SSF54427">
    <property type="entry name" value="NTF2-like"/>
    <property type="match status" value="1"/>
</dbReference>
<dbReference type="Pfam" id="PF12680">
    <property type="entry name" value="SnoaL_2"/>
    <property type="match status" value="1"/>
</dbReference>
<name>A0ABT8DIX6_9FLAO</name>
<accession>A0ABT8DIX6</accession>
<evidence type="ECO:0000259" key="2">
    <source>
        <dbReference type="Pfam" id="PF12680"/>
    </source>
</evidence>
<keyword evidence="1" id="KW-0732">Signal</keyword>
<dbReference type="PANTHER" id="PTHR41252">
    <property type="entry name" value="BLR2505 PROTEIN"/>
    <property type="match status" value="1"/>
</dbReference>
<dbReference type="PANTHER" id="PTHR41252:SF1">
    <property type="entry name" value="BLR2505 PROTEIN"/>
    <property type="match status" value="1"/>
</dbReference>
<keyword evidence="4" id="KW-1185">Reference proteome</keyword>
<comment type="caution">
    <text evidence="3">The sequence shown here is derived from an EMBL/GenBank/DDBJ whole genome shotgun (WGS) entry which is preliminary data.</text>
</comment>
<feature type="domain" description="SnoaL-like" evidence="2">
    <location>
        <begin position="34"/>
        <end position="142"/>
    </location>
</feature>
<sequence>MKTLKINLFLFAFAIFGSAYSQEINTDQNISIVDGLYKSFAAGDIPSVLGAMDANIVWNESSCSSYADGNPYKNPEAVLNGVFKRIGEDSENFKLENIQLVEMGDNKVLASLNYNFIAKKTGEKILTSVIHEWTIDNGKITAFQQYLGLGKQ</sequence>
<feature type="chain" id="PRO_5046116192" evidence="1">
    <location>
        <begin position="22"/>
        <end position="152"/>
    </location>
</feature>
<reference evidence="3 4" key="1">
    <citation type="submission" date="2023-06" db="EMBL/GenBank/DDBJ databases">
        <authorList>
            <person name="Ye Y.-Q."/>
            <person name="Du Z.-J."/>
        </authorList>
    </citation>
    <scope>NUCLEOTIDE SEQUENCE [LARGE SCALE GENOMIC DNA]</scope>
    <source>
        <strain evidence="3 4">SDUM287046</strain>
    </source>
</reference>
<evidence type="ECO:0000256" key="1">
    <source>
        <dbReference type="SAM" id="SignalP"/>
    </source>
</evidence>
<dbReference type="Proteomes" id="UP001244787">
    <property type="component" value="Unassembled WGS sequence"/>
</dbReference>
<proteinExistence type="predicted"/>
<dbReference type="InterPro" id="IPR037401">
    <property type="entry name" value="SnoaL-like"/>
</dbReference>
<dbReference type="Gene3D" id="3.10.450.50">
    <property type="match status" value="1"/>
</dbReference>
<protein>
    <submittedName>
        <fullName evidence="3">Nuclear transport factor 2 family protein</fullName>
    </submittedName>
</protein>
<organism evidence="3 4">
    <name type="scientific">Aequorivita aurantiaca</name>
    <dbReference type="NCBI Taxonomy" id="3053356"/>
    <lineage>
        <taxon>Bacteria</taxon>
        <taxon>Pseudomonadati</taxon>
        <taxon>Bacteroidota</taxon>
        <taxon>Flavobacteriia</taxon>
        <taxon>Flavobacteriales</taxon>
        <taxon>Flavobacteriaceae</taxon>
        <taxon>Aequorivita</taxon>
    </lineage>
</organism>
<dbReference type="RefSeq" id="WP_290254955.1">
    <property type="nucleotide sequence ID" value="NZ_JAUGQQ010000006.1"/>
</dbReference>
<dbReference type="EMBL" id="JAUGQQ010000006">
    <property type="protein sequence ID" value="MDN3724872.1"/>
    <property type="molecule type" value="Genomic_DNA"/>
</dbReference>
<gene>
    <name evidence="3" type="ORF">QRD02_10795</name>
</gene>
<dbReference type="InterPro" id="IPR032710">
    <property type="entry name" value="NTF2-like_dom_sf"/>
</dbReference>
<evidence type="ECO:0000313" key="3">
    <source>
        <dbReference type="EMBL" id="MDN3724872.1"/>
    </source>
</evidence>
<evidence type="ECO:0000313" key="4">
    <source>
        <dbReference type="Proteomes" id="UP001244787"/>
    </source>
</evidence>
<feature type="signal peptide" evidence="1">
    <location>
        <begin position="1"/>
        <end position="21"/>
    </location>
</feature>